<reference evidence="1" key="2">
    <citation type="submission" date="2020-05" db="UniProtKB">
        <authorList>
            <consortium name="EnsemblMetazoa"/>
        </authorList>
    </citation>
    <scope>IDENTIFICATION</scope>
    <source>
        <strain evidence="1">ACHKN1017</strain>
    </source>
</reference>
<dbReference type="AlphaFoldDB" id="A0A182KIM3"/>
<dbReference type="Proteomes" id="UP000075881">
    <property type="component" value="Unassembled WGS sequence"/>
</dbReference>
<accession>A0A182KIM3</accession>
<dbReference type="VEuPathDB" id="VectorBase:ACHR014293"/>
<dbReference type="EnsemblMetazoa" id="ACHR014293-RA">
    <property type="protein sequence ID" value="ACHR014293-PA"/>
    <property type="gene ID" value="ACHR014293"/>
</dbReference>
<proteinExistence type="predicted"/>
<evidence type="ECO:0000313" key="2">
    <source>
        <dbReference type="Proteomes" id="UP000075881"/>
    </source>
</evidence>
<organism evidence="1 2">
    <name type="scientific">Anopheles christyi</name>
    <dbReference type="NCBI Taxonomy" id="43041"/>
    <lineage>
        <taxon>Eukaryota</taxon>
        <taxon>Metazoa</taxon>
        <taxon>Ecdysozoa</taxon>
        <taxon>Arthropoda</taxon>
        <taxon>Hexapoda</taxon>
        <taxon>Insecta</taxon>
        <taxon>Pterygota</taxon>
        <taxon>Neoptera</taxon>
        <taxon>Endopterygota</taxon>
        <taxon>Diptera</taxon>
        <taxon>Nematocera</taxon>
        <taxon>Culicoidea</taxon>
        <taxon>Culicidae</taxon>
        <taxon>Anophelinae</taxon>
        <taxon>Anopheles</taxon>
    </lineage>
</organism>
<keyword evidence="2" id="KW-1185">Reference proteome</keyword>
<sequence>MKNFPQNSQRMLFIGVSSSAIRLRLRSTSEASPWQLMMCCSRSSVFVKHALHRSQFIEDSVGCCWCDEWEGSCSCCCCCCCC</sequence>
<protein>
    <submittedName>
        <fullName evidence="1">Uncharacterized protein</fullName>
    </submittedName>
</protein>
<reference evidence="2" key="1">
    <citation type="submission" date="2013-03" db="EMBL/GenBank/DDBJ databases">
        <title>The Genome Sequence of Anopheles christyi ACHKN1017.</title>
        <authorList>
            <consortium name="The Broad Institute Genomics Platform"/>
            <person name="Neafsey D.E."/>
            <person name="Besansky N."/>
            <person name="Walker B."/>
            <person name="Young S.K."/>
            <person name="Zeng Q."/>
            <person name="Gargeya S."/>
            <person name="Fitzgerald M."/>
            <person name="Haas B."/>
            <person name="Abouelleil A."/>
            <person name="Allen A.W."/>
            <person name="Alvarado L."/>
            <person name="Arachchi H.M."/>
            <person name="Berlin A.M."/>
            <person name="Chapman S.B."/>
            <person name="Gainer-Dewar J."/>
            <person name="Goldberg J."/>
            <person name="Griggs A."/>
            <person name="Gujja S."/>
            <person name="Hansen M."/>
            <person name="Howarth C."/>
            <person name="Imamovic A."/>
            <person name="Ireland A."/>
            <person name="Larimer J."/>
            <person name="McCowan C."/>
            <person name="Murphy C."/>
            <person name="Pearson M."/>
            <person name="Poon T.W."/>
            <person name="Priest M."/>
            <person name="Roberts A."/>
            <person name="Saif S."/>
            <person name="Shea T."/>
            <person name="Sisk P."/>
            <person name="Sykes S."/>
            <person name="Wortman J."/>
            <person name="Nusbaum C."/>
            <person name="Birren B."/>
        </authorList>
    </citation>
    <scope>NUCLEOTIDE SEQUENCE [LARGE SCALE GENOMIC DNA]</scope>
    <source>
        <strain evidence="2">ACHKN1017</strain>
    </source>
</reference>
<name>A0A182KIM3_9DIPT</name>
<evidence type="ECO:0000313" key="1">
    <source>
        <dbReference type="EnsemblMetazoa" id="ACHR014293-PA"/>
    </source>
</evidence>